<protein>
    <submittedName>
        <fullName evidence="3">Tetratricopeptide repeat protein 28</fullName>
    </submittedName>
</protein>
<reference evidence="3" key="1">
    <citation type="journal article" date="2023" name="G3 (Bethesda)">
        <title>Whole genome assembly and annotation of the endangered Caribbean coral Acropora cervicornis.</title>
        <authorList>
            <person name="Selwyn J.D."/>
            <person name="Vollmer S.V."/>
        </authorList>
    </citation>
    <scope>NUCLEOTIDE SEQUENCE</scope>
    <source>
        <strain evidence="3">K2</strain>
    </source>
</reference>
<gene>
    <name evidence="3" type="ORF">P5673_000320</name>
</gene>
<dbReference type="PANTHER" id="PTHR22904:SF523">
    <property type="entry name" value="STRESS-INDUCED-PHOSPHOPROTEIN 1"/>
    <property type="match status" value="1"/>
</dbReference>
<evidence type="ECO:0000256" key="2">
    <source>
        <dbReference type="ARBA" id="ARBA00022803"/>
    </source>
</evidence>
<dbReference type="AlphaFoldDB" id="A0AAD9R6X3"/>
<dbReference type="SUPFAM" id="SSF48452">
    <property type="entry name" value="TPR-like"/>
    <property type="match status" value="1"/>
</dbReference>
<dbReference type="GO" id="GO:0051879">
    <property type="term" value="F:Hsp90 protein binding"/>
    <property type="evidence" value="ECO:0007669"/>
    <property type="project" value="TreeGrafter"/>
</dbReference>
<sequence length="89" mass="9970">MAKASSGDELKTFVPAKNSLEKARLAGDACSRGEFELAVELYTEAINQDPRNHVFYSNRSAAFIKTQQFEQALEDGKATERLQPGWYKV</sequence>
<dbReference type="Proteomes" id="UP001249851">
    <property type="component" value="Unassembled WGS sequence"/>
</dbReference>
<name>A0AAD9R6X3_ACRCE</name>
<keyword evidence="1" id="KW-0677">Repeat</keyword>
<organism evidence="3 4">
    <name type="scientific">Acropora cervicornis</name>
    <name type="common">Staghorn coral</name>
    <dbReference type="NCBI Taxonomy" id="6130"/>
    <lineage>
        <taxon>Eukaryota</taxon>
        <taxon>Metazoa</taxon>
        <taxon>Cnidaria</taxon>
        <taxon>Anthozoa</taxon>
        <taxon>Hexacorallia</taxon>
        <taxon>Scleractinia</taxon>
        <taxon>Astrocoeniina</taxon>
        <taxon>Acroporidae</taxon>
        <taxon>Acropora</taxon>
    </lineage>
</organism>
<evidence type="ECO:0000313" key="3">
    <source>
        <dbReference type="EMBL" id="KAK2574185.1"/>
    </source>
</evidence>
<keyword evidence="2" id="KW-0802">TPR repeat</keyword>
<evidence type="ECO:0000256" key="1">
    <source>
        <dbReference type="ARBA" id="ARBA00022737"/>
    </source>
</evidence>
<accession>A0AAD9R6X3</accession>
<dbReference type="EMBL" id="JARQWQ010000001">
    <property type="protein sequence ID" value="KAK2574185.1"/>
    <property type="molecule type" value="Genomic_DNA"/>
</dbReference>
<proteinExistence type="predicted"/>
<evidence type="ECO:0000313" key="4">
    <source>
        <dbReference type="Proteomes" id="UP001249851"/>
    </source>
</evidence>
<dbReference type="InterPro" id="IPR011990">
    <property type="entry name" value="TPR-like_helical_dom_sf"/>
</dbReference>
<reference evidence="3" key="2">
    <citation type="journal article" date="2023" name="Science">
        <title>Genomic signatures of disease resistance in endangered staghorn corals.</title>
        <authorList>
            <person name="Vollmer S.V."/>
            <person name="Selwyn J.D."/>
            <person name="Despard B.A."/>
            <person name="Roesel C.L."/>
        </authorList>
    </citation>
    <scope>NUCLEOTIDE SEQUENCE</scope>
    <source>
        <strain evidence="3">K2</strain>
    </source>
</reference>
<dbReference type="PANTHER" id="PTHR22904">
    <property type="entry name" value="TPR REPEAT CONTAINING PROTEIN"/>
    <property type="match status" value="1"/>
</dbReference>
<keyword evidence="4" id="KW-1185">Reference proteome</keyword>
<comment type="caution">
    <text evidence="3">The sequence shown here is derived from an EMBL/GenBank/DDBJ whole genome shotgun (WGS) entry which is preliminary data.</text>
</comment>
<dbReference type="Gene3D" id="1.25.40.10">
    <property type="entry name" value="Tetratricopeptide repeat domain"/>
    <property type="match status" value="1"/>
</dbReference>